<dbReference type="AlphaFoldDB" id="A0A1X2LXZ3"/>
<dbReference type="OrthoDB" id="9797882at2"/>
<evidence type="ECO:0000256" key="1">
    <source>
        <dbReference type="ARBA" id="ARBA00022801"/>
    </source>
</evidence>
<dbReference type="Proteomes" id="UP000193247">
    <property type="component" value="Unassembled WGS sequence"/>
</dbReference>
<organism evidence="4 5">
    <name type="scientific">Mycobacterium decipiens</name>
    <dbReference type="NCBI Taxonomy" id="1430326"/>
    <lineage>
        <taxon>Bacteria</taxon>
        <taxon>Bacillati</taxon>
        <taxon>Actinomycetota</taxon>
        <taxon>Actinomycetes</taxon>
        <taxon>Mycobacteriales</taxon>
        <taxon>Mycobacteriaceae</taxon>
        <taxon>Mycobacterium</taxon>
    </lineage>
</organism>
<comment type="caution">
    <text evidence="4">The sequence shown here is derived from an EMBL/GenBank/DDBJ whole genome shotgun (WGS) entry which is preliminary data.</text>
</comment>
<gene>
    <name evidence="4" type="ORF">B8W66_06090</name>
</gene>
<keyword evidence="5" id="KW-1185">Reference proteome</keyword>
<evidence type="ECO:0000313" key="5">
    <source>
        <dbReference type="Proteomes" id="UP000193247"/>
    </source>
</evidence>
<dbReference type="SUPFAM" id="SSF53590">
    <property type="entry name" value="Nucleoside hydrolase"/>
    <property type="match status" value="1"/>
</dbReference>
<dbReference type="PANTHER" id="PTHR12304">
    <property type="entry name" value="INOSINE-URIDINE PREFERRING NUCLEOSIDE HYDROLASE"/>
    <property type="match status" value="1"/>
</dbReference>
<proteinExistence type="predicted"/>
<keyword evidence="2" id="KW-0326">Glycosidase</keyword>
<dbReference type="PANTHER" id="PTHR12304:SF4">
    <property type="entry name" value="URIDINE NUCLEOSIDASE"/>
    <property type="match status" value="1"/>
</dbReference>
<sequence>MVDTDMGVDDAAALAWLLVSAEPSLDVVGVSTVFGNSSVDNAAANVFALLDSVGRSDIPVAVGAAAPRARPRSRLGALMHGNDGLWGSAPRSAPIAGDRDVARLYRDVLRSHPDTTLLTLGPLTNLAGVSTADPGVLHGFSRIVALGGAKVGGSITPVAETNFWQDPESAADVLSRALPITLVLRDAHAEFSLSDEDVRVLCAANSPAARFLAGPLSRYAAIVSTLAGGQLGLPDVVAAVYAAVPSTGLDVRPAYVKVVTDGDPLTRGQSIIGLTASEKIPMLEKLDRLEAAVARATTDAEFDLAAHLRAITARATDNADVVMKVATDRIAAMFVSTIVGGQRGSP</sequence>
<dbReference type="STRING" id="1430326.B8W66_06090"/>
<dbReference type="InterPro" id="IPR023186">
    <property type="entry name" value="IUNH"/>
</dbReference>
<keyword evidence="1" id="KW-0378">Hydrolase</keyword>
<dbReference type="GO" id="GO:0008477">
    <property type="term" value="F:purine nucleosidase activity"/>
    <property type="evidence" value="ECO:0007669"/>
    <property type="project" value="TreeGrafter"/>
</dbReference>
<evidence type="ECO:0000256" key="2">
    <source>
        <dbReference type="ARBA" id="ARBA00023295"/>
    </source>
</evidence>
<dbReference type="InterPro" id="IPR001910">
    <property type="entry name" value="Inosine/uridine_hydrolase_dom"/>
</dbReference>
<dbReference type="Gene3D" id="3.90.245.10">
    <property type="entry name" value="Ribonucleoside hydrolase-like"/>
    <property type="match status" value="1"/>
</dbReference>
<dbReference type="RefSeq" id="WP_085324127.1">
    <property type="nucleotide sequence ID" value="NZ_NCXP01000004.1"/>
</dbReference>
<dbReference type="GO" id="GO:0006152">
    <property type="term" value="P:purine nucleoside catabolic process"/>
    <property type="evidence" value="ECO:0007669"/>
    <property type="project" value="TreeGrafter"/>
</dbReference>
<reference evidence="4 5" key="1">
    <citation type="submission" date="2017-04" db="EMBL/GenBank/DDBJ databases">
        <title>The new phylogeny of genus Mycobacterium.</title>
        <authorList>
            <person name="Tortoli E."/>
            <person name="Trovato A."/>
            <person name="Cirillo D.M."/>
        </authorList>
    </citation>
    <scope>NUCLEOTIDE SEQUENCE [LARGE SCALE GENOMIC DNA]</scope>
    <source>
        <strain evidence="4 5">TBL 1200985</strain>
    </source>
</reference>
<evidence type="ECO:0000259" key="3">
    <source>
        <dbReference type="Pfam" id="PF01156"/>
    </source>
</evidence>
<dbReference type="EMBL" id="NCXP01000004">
    <property type="protein sequence ID" value="OSC42088.1"/>
    <property type="molecule type" value="Genomic_DNA"/>
</dbReference>
<dbReference type="InterPro" id="IPR036452">
    <property type="entry name" value="Ribo_hydro-like"/>
</dbReference>
<feature type="domain" description="Inosine/uridine-preferring nucleoside hydrolase" evidence="3">
    <location>
        <begin position="2"/>
        <end position="293"/>
    </location>
</feature>
<dbReference type="Pfam" id="PF01156">
    <property type="entry name" value="IU_nuc_hydro"/>
    <property type="match status" value="1"/>
</dbReference>
<name>A0A1X2LXZ3_9MYCO</name>
<accession>A0A1X2LXZ3</accession>
<evidence type="ECO:0000313" key="4">
    <source>
        <dbReference type="EMBL" id="OSC42088.1"/>
    </source>
</evidence>
<protein>
    <recommendedName>
        <fullName evidence="3">Inosine/uridine-preferring nucleoside hydrolase domain-containing protein</fullName>
    </recommendedName>
</protein>
<dbReference type="GO" id="GO:0005829">
    <property type="term" value="C:cytosol"/>
    <property type="evidence" value="ECO:0007669"/>
    <property type="project" value="TreeGrafter"/>
</dbReference>